<sequence>MSPHIRTFHNRGGRMGDRHHDALSRLWPSYGIAVSDAPLDVVGLFGRSAPLVVEIGSGMGDATAAMAAADPARDYLAVEVHVPGIASLLGHIEARGLTNVRIARGDALDLLRQMLPPDRLDAVHVFFPDPWPKLKHHKRRIIQPPHVALLRSRLVPGAGVLHCATDWAPYAASMLSTLSADPGLVNTAPDYAPRPAHRAVTHFERRAARQGRDVFDLVFRRRAA</sequence>
<dbReference type="EMBL" id="BONC01000042">
    <property type="protein sequence ID" value="GIF59121.1"/>
    <property type="molecule type" value="Genomic_DNA"/>
</dbReference>
<feature type="binding site" evidence="7">
    <location>
        <position position="106"/>
    </location>
    <ligand>
        <name>S-adenosyl-L-methionine</name>
        <dbReference type="ChEBI" id="CHEBI:59789"/>
    </ligand>
</feature>
<evidence type="ECO:0000256" key="1">
    <source>
        <dbReference type="ARBA" id="ARBA00000142"/>
    </source>
</evidence>
<comment type="pathway">
    <text evidence="7">tRNA modification; N(7)-methylguanine-tRNA biosynthesis.</text>
</comment>
<evidence type="ECO:0000256" key="3">
    <source>
        <dbReference type="ARBA" id="ARBA00022603"/>
    </source>
</evidence>
<feature type="binding site" evidence="7">
    <location>
        <position position="133"/>
    </location>
    <ligand>
        <name>substrate</name>
    </ligand>
</feature>
<feature type="binding site" evidence="7">
    <location>
        <position position="54"/>
    </location>
    <ligand>
        <name>S-adenosyl-L-methionine</name>
        <dbReference type="ChEBI" id="CHEBI:59789"/>
    </ligand>
</feature>
<keyword evidence="3 7" id="KW-0489">Methyltransferase</keyword>
<comment type="similarity">
    <text evidence="7">Belongs to the class I-like SAM-binding methyltransferase superfamily. TrmB family.</text>
</comment>
<evidence type="ECO:0000256" key="5">
    <source>
        <dbReference type="ARBA" id="ARBA00022691"/>
    </source>
</evidence>
<evidence type="ECO:0000256" key="7">
    <source>
        <dbReference type="HAMAP-Rule" id="MF_01057"/>
    </source>
</evidence>
<evidence type="ECO:0000313" key="8">
    <source>
        <dbReference type="EMBL" id="GIF59121.1"/>
    </source>
</evidence>
<organism evidence="8 9">
    <name type="scientific">Asanoa iriomotensis</name>
    <dbReference type="NCBI Taxonomy" id="234613"/>
    <lineage>
        <taxon>Bacteria</taxon>
        <taxon>Bacillati</taxon>
        <taxon>Actinomycetota</taxon>
        <taxon>Actinomycetes</taxon>
        <taxon>Micromonosporales</taxon>
        <taxon>Micromonosporaceae</taxon>
        <taxon>Asanoa</taxon>
    </lineage>
</organism>
<keyword evidence="9" id="KW-1185">Reference proteome</keyword>
<comment type="caution">
    <text evidence="8">The sequence shown here is derived from an EMBL/GenBank/DDBJ whole genome shotgun (WGS) entry which is preliminary data.</text>
</comment>
<keyword evidence="6 7" id="KW-0819">tRNA processing</keyword>
<dbReference type="InterPro" id="IPR055361">
    <property type="entry name" value="tRNA_methyltr_TrmB_bact"/>
</dbReference>
<reference evidence="8 9" key="1">
    <citation type="submission" date="2021-01" db="EMBL/GenBank/DDBJ databases">
        <title>Whole genome shotgun sequence of Asanoa iriomotensis NBRC 100142.</title>
        <authorList>
            <person name="Komaki H."/>
            <person name="Tamura T."/>
        </authorList>
    </citation>
    <scope>NUCLEOTIDE SEQUENCE [LARGE SCALE GENOMIC DNA]</scope>
    <source>
        <strain evidence="8 9">NBRC 100142</strain>
    </source>
</reference>
<keyword evidence="4 7" id="KW-0808">Transferase</keyword>
<feature type="binding site" evidence="7">
    <location>
        <position position="79"/>
    </location>
    <ligand>
        <name>S-adenosyl-L-methionine</name>
        <dbReference type="ChEBI" id="CHEBI:59789"/>
    </ligand>
</feature>
<dbReference type="NCBIfam" id="TIGR00091">
    <property type="entry name" value="tRNA (guanosine(46)-N7)-methyltransferase TrmB"/>
    <property type="match status" value="1"/>
</dbReference>
<dbReference type="PANTHER" id="PTHR23417">
    <property type="entry name" value="3-DEOXY-D-MANNO-OCTULOSONIC-ACID TRANSFERASE/TRNA GUANINE-N 7 - -METHYLTRANSFERASE"/>
    <property type="match status" value="1"/>
</dbReference>
<accession>A0ABQ4C8K9</accession>
<name>A0ABQ4C8K9_9ACTN</name>
<evidence type="ECO:0000256" key="2">
    <source>
        <dbReference type="ARBA" id="ARBA00003015"/>
    </source>
</evidence>
<dbReference type="Pfam" id="PF02390">
    <property type="entry name" value="Methyltransf_4"/>
    <property type="match status" value="1"/>
</dbReference>
<proteinExistence type="inferred from homology"/>
<dbReference type="Gene3D" id="3.40.50.150">
    <property type="entry name" value="Vaccinia Virus protein VP39"/>
    <property type="match status" value="1"/>
</dbReference>
<dbReference type="Proteomes" id="UP000624325">
    <property type="component" value="Unassembled WGS sequence"/>
</dbReference>
<dbReference type="InterPro" id="IPR029063">
    <property type="entry name" value="SAM-dependent_MTases_sf"/>
</dbReference>
<dbReference type="PANTHER" id="PTHR23417:SF14">
    <property type="entry name" value="PENTACOTRIPEPTIDE-REPEAT REGION OF PRORP DOMAIN-CONTAINING PROTEIN"/>
    <property type="match status" value="1"/>
</dbReference>
<evidence type="ECO:0000256" key="6">
    <source>
        <dbReference type="ARBA" id="ARBA00022694"/>
    </source>
</evidence>
<dbReference type="SUPFAM" id="SSF53335">
    <property type="entry name" value="S-adenosyl-L-methionine-dependent methyltransferases"/>
    <property type="match status" value="1"/>
</dbReference>
<protein>
    <recommendedName>
        <fullName evidence="7">tRNA (guanine-N(7)-)-methyltransferase</fullName>
        <ecNumber evidence="7">2.1.1.33</ecNumber>
    </recommendedName>
    <alternativeName>
        <fullName evidence="7">tRNA (guanine(46)-N(7))-methyltransferase</fullName>
    </alternativeName>
    <alternativeName>
        <fullName evidence="7">tRNA(m7G46)-methyltransferase</fullName>
    </alternativeName>
</protein>
<comment type="caution">
    <text evidence="7">Lacks conserved residue(s) required for the propagation of feature annotation.</text>
</comment>
<dbReference type="EC" id="2.1.1.33" evidence="7"/>
<feature type="binding site" evidence="7">
    <location>
        <position position="129"/>
    </location>
    <ligand>
        <name>S-adenosyl-L-methionine</name>
        <dbReference type="ChEBI" id="CHEBI:59789"/>
    </ligand>
</feature>
<comment type="function">
    <text evidence="2 7">Catalyzes the formation of N(7)-methylguanine at position 46 (m7G46) in tRNA.</text>
</comment>
<evidence type="ECO:0000313" key="9">
    <source>
        <dbReference type="Proteomes" id="UP000624325"/>
    </source>
</evidence>
<dbReference type="PROSITE" id="PS51625">
    <property type="entry name" value="SAM_MT_TRMB"/>
    <property type="match status" value="1"/>
</dbReference>
<keyword evidence="5 7" id="KW-0949">S-adenosyl-L-methionine</keyword>
<gene>
    <name evidence="7 8" type="primary">trmB</name>
    <name evidence="8" type="ORF">Air01nite_52160</name>
</gene>
<evidence type="ECO:0000256" key="4">
    <source>
        <dbReference type="ARBA" id="ARBA00022679"/>
    </source>
</evidence>
<comment type="catalytic activity">
    <reaction evidence="1 7">
        <text>guanosine(46) in tRNA + S-adenosyl-L-methionine = N(7)-methylguanosine(46) in tRNA + S-adenosyl-L-homocysteine</text>
        <dbReference type="Rhea" id="RHEA:42708"/>
        <dbReference type="Rhea" id="RHEA-COMP:10188"/>
        <dbReference type="Rhea" id="RHEA-COMP:10189"/>
        <dbReference type="ChEBI" id="CHEBI:57856"/>
        <dbReference type="ChEBI" id="CHEBI:59789"/>
        <dbReference type="ChEBI" id="CHEBI:74269"/>
        <dbReference type="ChEBI" id="CHEBI:74480"/>
        <dbReference type="EC" id="2.1.1.33"/>
    </reaction>
</comment>
<feature type="binding site" evidence="7">
    <location>
        <begin position="201"/>
        <end position="204"/>
    </location>
    <ligand>
        <name>substrate</name>
    </ligand>
</feature>
<dbReference type="HAMAP" id="MF_01057">
    <property type="entry name" value="tRNA_methyltr_TrmB"/>
    <property type="match status" value="1"/>
</dbReference>
<feature type="binding site" evidence="7">
    <location>
        <position position="166"/>
    </location>
    <ligand>
        <name>substrate</name>
    </ligand>
</feature>
<dbReference type="InterPro" id="IPR003358">
    <property type="entry name" value="tRNA_(Gua-N-7)_MeTrfase_Trmb"/>
</dbReference>